<protein>
    <submittedName>
        <fullName evidence="2">Nuclear transport factor 2 family protein</fullName>
    </submittedName>
</protein>
<feature type="domain" description="SnoaL-like" evidence="1">
    <location>
        <begin position="24"/>
        <end position="106"/>
    </location>
</feature>
<evidence type="ECO:0000313" key="2">
    <source>
        <dbReference type="EMBL" id="KAA1185517.1"/>
    </source>
</evidence>
<dbReference type="EMBL" id="VNIP01000001">
    <property type="protein sequence ID" value="KAA1185517.1"/>
    <property type="molecule type" value="Genomic_DNA"/>
</dbReference>
<sequence>MTPDDLWKRYSAIWSLSDASERGAELSVCLADEATYCDPNGLLIGRDALSGYMAQFQSSVPGGQFHIRSILHHHDRSLAQWALTGADGSVLQTGTSFGAISDDGRLLAISGFFHPGNGSVAA</sequence>
<dbReference type="SUPFAM" id="SSF54427">
    <property type="entry name" value="NTF2-like"/>
    <property type="match status" value="1"/>
</dbReference>
<dbReference type="RefSeq" id="WP_149632682.1">
    <property type="nucleotide sequence ID" value="NZ_VNIP01000001.1"/>
</dbReference>
<dbReference type="Pfam" id="PF12680">
    <property type="entry name" value="SnoaL_2"/>
    <property type="match status" value="1"/>
</dbReference>
<proteinExistence type="predicted"/>
<dbReference type="InterPro" id="IPR032710">
    <property type="entry name" value="NTF2-like_dom_sf"/>
</dbReference>
<gene>
    <name evidence="2" type="ORF">FP026_00415</name>
</gene>
<comment type="caution">
    <text evidence="2">The sequence shown here is derived from an EMBL/GenBank/DDBJ whole genome shotgun (WGS) entry which is preliminary data.</text>
</comment>
<dbReference type="OrthoDB" id="9808719at2"/>
<name>A0A5B0WFR3_RHITR</name>
<evidence type="ECO:0000259" key="1">
    <source>
        <dbReference type="Pfam" id="PF12680"/>
    </source>
</evidence>
<dbReference type="AlphaFoldDB" id="A0A5B0WFR3"/>
<dbReference type="InterPro" id="IPR037401">
    <property type="entry name" value="SnoaL-like"/>
</dbReference>
<evidence type="ECO:0000313" key="3">
    <source>
        <dbReference type="Proteomes" id="UP000323608"/>
    </source>
</evidence>
<organism evidence="2 3">
    <name type="scientific">Rhizobium tropici</name>
    <dbReference type="NCBI Taxonomy" id="398"/>
    <lineage>
        <taxon>Bacteria</taxon>
        <taxon>Pseudomonadati</taxon>
        <taxon>Pseudomonadota</taxon>
        <taxon>Alphaproteobacteria</taxon>
        <taxon>Hyphomicrobiales</taxon>
        <taxon>Rhizobiaceae</taxon>
        <taxon>Rhizobium/Agrobacterium group</taxon>
        <taxon>Rhizobium</taxon>
    </lineage>
</organism>
<dbReference type="Gene3D" id="3.10.450.50">
    <property type="match status" value="1"/>
</dbReference>
<dbReference type="Proteomes" id="UP000323608">
    <property type="component" value="Unassembled WGS sequence"/>
</dbReference>
<accession>A0A5B0WFR3</accession>
<reference evidence="2 3" key="1">
    <citation type="submission" date="2019-07" db="EMBL/GenBank/DDBJ databases">
        <title>The Draft Genome Sequence of Rhizobium tropici SARCC-755 Associated with Superior Nodulation on Pigeonpea (Cajanus cajan (L.) Millsp.).</title>
        <authorList>
            <person name="Bopape F.L."/>
            <person name="Hassen A.I."/>
            <person name="Swanevelder Z.H."/>
            <person name="Gwata E.T."/>
        </authorList>
    </citation>
    <scope>NUCLEOTIDE SEQUENCE [LARGE SCALE GENOMIC DNA]</scope>
    <source>
        <strain evidence="2 3">SARCC-755</strain>
    </source>
</reference>